<dbReference type="Proteomes" id="UP000503088">
    <property type="component" value="Chromosome"/>
</dbReference>
<organism evidence="3 4">
    <name type="scientific">Kroppenstedtia pulmonis</name>
    <dbReference type="NCBI Taxonomy" id="1380685"/>
    <lineage>
        <taxon>Bacteria</taxon>
        <taxon>Bacillati</taxon>
        <taxon>Bacillota</taxon>
        <taxon>Bacilli</taxon>
        <taxon>Bacillales</taxon>
        <taxon>Thermoactinomycetaceae</taxon>
        <taxon>Kroppenstedtia</taxon>
    </lineage>
</organism>
<sequence>MTSTRQWIYLIVAFALVLIATTALLPIPWFGGNTMMEEVKQVSSKAQSEKTFHLVTEELETRIDGNELEVYRWNPGSLTVHQGDKVNLVLHGIHGKEHHFSLKEYGIQGTVKKGKTTTASFVADKPGTFELVCHDHHTSGENGPMVAYITVVDRSS</sequence>
<evidence type="ECO:0000313" key="4">
    <source>
        <dbReference type="Proteomes" id="UP000503088"/>
    </source>
</evidence>
<protein>
    <recommendedName>
        <fullName evidence="2">EfeO-type cupredoxin-like domain-containing protein</fullName>
    </recommendedName>
</protein>
<keyword evidence="1" id="KW-0812">Transmembrane</keyword>
<dbReference type="InterPro" id="IPR008972">
    <property type="entry name" value="Cupredoxin"/>
</dbReference>
<dbReference type="Pfam" id="PF13473">
    <property type="entry name" value="Cupredoxin_1"/>
    <property type="match status" value="1"/>
</dbReference>
<accession>A0A7D3Y520</accession>
<dbReference type="AlphaFoldDB" id="A0A7D3Y520"/>
<feature type="domain" description="EfeO-type cupredoxin-like" evidence="2">
    <location>
        <begin position="72"/>
        <end position="138"/>
    </location>
</feature>
<proteinExistence type="predicted"/>
<keyword evidence="1" id="KW-1133">Transmembrane helix</keyword>
<dbReference type="EMBL" id="CP048104">
    <property type="protein sequence ID" value="QKG84585.1"/>
    <property type="molecule type" value="Genomic_DNA"/>
</dbReference>
<evidence type="ECO:0000259" key="2">
    <source>
        <dbReference type="Pfam" id="PF13473"/>
    </source>
</evidence>
<keyword evidence="4" id="KW-1185">Reference proteome</keyword>
<feature type="transmembrane region" description="Helical" evidence="1">
    <location>
        <begin position="7"/>
        <end position="31"/>
    </location>
</feature>
<keyword evidence="1" id="KW-0472">Membrane</keyword>
<evidence type="ECO:0000313" key="3">
    <source>
        <dbReference type="EMBL" id="QKG84585.1"/>
    </source>
</evidence>
<dbReference type="InterPro" id="IPR028096">
    <property type="entry name" value="EfeO_Cupredoxin"/>
</dbReference>
<name>A0A7D3Y520_9BACL</name>
<dbReference type="SUPFAM" id="SSF49503">
    <property type="entry name" value="Cupredoxins"/>
    <property type="match status" value="1"/>
</dbReference>
<evidence type="ECO:0000256" key="1">
    <source>
        <dbReference type="SAM" id="Phobius"/>
    </source>
</evidence>
<dbReference type="RefSeq" id="WP_173222417.1">
    <property type="nucleotide sequence ID" value="NZ_CP048104.1"/>
</dbReference>
<gene>
    <name evidence="3" type="ORF">GXN76_08905</name>
</gene>
<dbReference type="KEGG" id="kpul:GXN76_08905"/>
<dbReference type="Gene3D" id="2.60.40.420">
    <property type="entry name" value="Cupredoxins - blue copper proteins"/>
    <property type="match status" value="1"/>
</dbReference>
<reference evidence="3 4" key="1">
    <citation type="submission" date="2020-01" db="EMBL/GenBank/DDBJ databases">
        <authorList>
            <person name="Gulvik C.A."/>
            <person name="Batra D.G."/>
        </authorList>
    </citation>
    <scope>NUCLEOTIDE SEQUENCE [LARGE SCALE GENOMIC DNA]</scope>
    <source>
        <strain evidence="3 4">W9323</strain>
    </source>
</reference>